<gene>
    <name evidence="1" type="ORF">QE367_002978</name>
</gene>
<proteinExistence type="predicted"/>
<name>A0ABU1I4G5_9MICO</name>
<sequence length="38" mass="4099">MGFILSLQTLEKSEDEHRTVLASTLSIGLCRSTVSTAC</sequence>
<reference evidence="1 2" key="1">
    <citation type="submission" date="2023-08" db="EMBL/GenBank/DDBJ databases">
        <title>Functional and genomic diversity of the sorghum phyllosphere microbiome.</title>
        <authorList>
            <person name="Shade A."/>
        </authorList>
    </citation>
    <scope>NUCLEOTIDE SEQUENCE [LARGE SCALE GENOMIC DNA]</scope>
    <source>
        <strain evidence="1 2">SORGH_AS_0919</strain>
    </source>
</reference>
<accession>A0ABU1I4G5</accession>
<comment type="caution">
    <text evidence="1">The sequence shown here is derived from an EMBL/GenBank/DDBJ whole genome shotgun (WGS) entry which is preliminary data.</text>
</comment>
<keyword evidence="2" id="KW-1185">Reference proteome</keyword>
<dbReference type="Pfam" id="PF19402">
    <property type="entry name" value="RamS"/>
    <property type="match status" value="1"/>
</dbReference>
<evidence type="ECO:0000313" key="1">
    <source>
        <dbReference type="EMBL" id="MDR6168774.1"/>
    </source>
</evidence>
<evidence type="ECO:0008006" key="3">
    <source>
        <dbReference type="Google" id="ProtNLM"/>
    </source>
</evidence>
<organism evidence="1 2">
    <name type="scientific">Microbacterium paludicola</name>
    <dbReference type="NCBI Taxonomy" id="300019"/>
    <lineage>
        <taxon>Bacteria</taxon>
        <taxon>Bacillati</taxon>
        <taxon>Actinomycetota</taxon>
        <taxon>Actinomycetes</taxon>
        <taxon>Micrococcales</taxon>
        <taxon>Microbacteriaceae</taxon>
        <taxon>Microbacterium</taxon>
    </lineage>
</organism>
<dbReference type="RefSeq" id="WP_114597945.1">
    <property type="nucleotide sequence ID" value="NZ_CP018134.1"/>
</dbReference>
<dbReference type="EMBL" id="JAVIZA010000001">
    <property type="protein sequence ID" value="MDR6168774.1"/>
    <property type="molecule type" value="Genomic_DNA"/>
</dbReference>
<dbReference type="InterPro" id="IPR045825">
    <property type="entry name" value="RamS"/>
</dbReference>
<evidence type="ECO:0000313" key="2">
    <source>
        <dbReference type="Proteomes" id="UP001260188"/>
    </source>
</evidence>
<protein>
    <recommendedName>
        <fullName evidence="3">SapB/AmfS family lantipeptide</fullName>
    </recommendedName>
</protein>
<dbReference type="Proteomes" id="UP001260188">
    <property type="component" value="Unassembled WGS sequence"/>
</dbReference>
<dbReference type="NCBIfam" id="NF033212">
    <property type="entry name" value="SapB_AmfS_lanti"/>
    <property type="match status" value="1"/>
</dbReference>